<dbReference type="EMBL" id="VMRY01000010">
    <property type="protein sequence ID" value="TVT58111.1"/>
    <property type="molecule type" value="Genomic_DNA"/>
</dbReference>
<dbReference type="InterPro" id="IPR050194">
    <property type="entry name" value="Glycosyltransferase_grp1"/>
</dbReference>
<dbReference type="Gene3D" id="3.40.50.2000">
    <property type="entry name" value="Glycogen Phosphorylase B"/>
    <property type="match status" value="2"/>
</dbReference>
<proteinExistence type="predicted"/>
<keyword evidence="3" id="KW-0808">Transferase</keyword>
<evidence type="ECO:0000313" key="4">
    <source>
        <dbReference type="Proteomes" id="UP000317355"/>
    </source>
</evidence>
<name>A0A558DAT1_9GAMM</name>
<dbReference type="Pfam" id="PF13439">
    <property type="entry name" value="Glyco_transf_4"/>
    <property type="match status" value="1"/>
</dbReference>
<feature type="domain" description="Glycosyltransferase subfamily 4-like N-terminal" evidence="2">
    <location>
        <begin position="13"/>
        <end position="162"/>
    </location>
</feature>
<dbReference type="AlphaFoldDB" id="A0A558DAT1"/>
<comment type="caution">
    <text evidence="3">The sequence shown here is derived from an EMBL/GenBank/DDBJ whole genome shotgun (WGS) entry which is preliminary data.</text>
</comment>
<dbReference type="PANTHER" id="PTHR45947:SF3">
    <property type="entry name" value="SULFOQUINOVOSYL TRANSFERASE SQD2"/>
    <property type="match status" value="1"/>
</dbReference>
<evidence type="ECO:0000259" key="1">
    <source>
        <dbReference type="Pfam" id="PF00534"/>
    </source>
</evidence>
<sequence length="363" mass="40309">MKIIQLLPELNEGGVERGVIELNREFVKRGHESIVISNGGKMVPLITEMGGRHITFDVCGKNPLSVPFRSFKLRRLFARIQPDIIHARSRVPAWLCHFANSKKQFPFVTTVHGMNSVNRYSQIMTTGDQTICVSEVIKDYLLNNYPGLDENKLHVIQRGVDMAVFDPAVVDSSFVDALRNSLGLDNAYIVGSVGRITYLKDYETFIKAIAKCKEAIPGIRGVIVGGVRQDKQEYLESLKRLSISLGVEKEIVFAGSQTRMPELYSLFDVMVNASLKMGNVGRTVTEGLAMNAPVIATTFEGLRNLVVDGVNGYIIKNQDVDGLAQAIEKLYQSPIHETRTSVDPAFTLDAMVESTLAVYRILQ</sequence>
<evidence type="ECO:0000313" key="3">
    <source>
        <dbReference type="EMBL" id="TVT58111.1"/>
    </source>
</evidence>
<reference evidence="3 4" key="1">
    <citation type="submission" date="2019-07" db="EMBL/GenBank/DDBJ databases">
        <title>The pathways for chlorine oxyanion respiration interact through the shared metabolite chlorate.</title>
        <authorList>
            <person name="Barnum T.P."/>
            <person name="Cheng Y."/>
            <person name="Hill K.A."/>
            <person name="Lucas L.N."/>
            <person name="Carlson H.K."/>
            <person name="Coates J.D."/>
        </authorList>
    </citation>
    <scope>NUCLEOTIDE SEQUENCE [LARGE SCALE GENOMIC DNA]</scope>
    <source>
        <strain evidence="3">BK-3</strain>
    </source>
</reference>
<dbReference type="PANTHER" id="PTHR45947">
    <property type="entry name" value="SULFOQUINOVOSYL TRANSFERASE SQD2"/>
    <property type="match status" value="1"/>
</dbReference>
<dbReference type="Pfam" id="PF00534">
    <property type="entry name" value="Glycos_transf_1"/>
    <property type="match status" value="1"/>
</dbReference>
<organism evidence="3 4">
    <name type="scientific">Sedimenticola thiotaurini</name>
    <dbReference type="NCBI Taxonomy" id="1543721"/>
    <lineage>
        <taxon>Bacteria</taxon>
        <taxon>Pseudomonadati</taxon>
        <taxon>Pseudomonadota</taxon>
        <taxon>Gammaproteobacteria</taxon>
        <taxon>Chromatiales</taxon>
        <taxon>Sedimenticolaceae</taxon>
        <taxon>Sedimenticola</taxon>
    </lineage>
</organism>
<dbReference type="CDD" id="cd03819">
    <property type="entry name" value="GT4_WavL-like"/>
    <property type="match status" value="1"/>
</dbReference>
<feature type="domain" description="Glycosyl transferase family 1" evidence="1">
    <location>
        <begin position="178"/>
        <end position="339"/>
    </location>
</feature>
<dbReference type="Proteomes" id="UP000317355">
    <property type="component" value="Unassembled WGS sequence"/>
</dbReference>
<accession>A0A558DAT1</accession>
<protein>
    <submittedName>
        <fullName evidence="3">Glycosyltransferase family 4 protein</fullName>
    </submittedName>
</protein>
<dbReference type="InterPro" id="IPR028098">
    <property type="entry name" value="Glyco_trans_4-like_N"/>
</dbReference>
<dbReference type="InterPro" id="IPR001296">
    <property type="entry name" value="Glyco_trans_1"/>
</dbReference>
<evidence type="ECO:0000259" key="2">
    <source>
        <dbReference type="Pfam" id="PF13439"/>
    </source>
</evidence>
<dbReference type="SUPFAM" id="SSF53756">
    <property type="entry name" value="UDP-Glycosyltransferase/glycogen phosphorylase"/>
    <property type="match status" value="1"/>
</dbReference>
<gene>
    <name evidence="3" type="ORF">FHK82_05200</name>
</gene>
<dbReference type="GO" id="GO:0016758">
    <property type="term" value="F:hexosyltransferase activity"/>
    <property type="evidence" value="ECO:0007669"/>
    <property type="project" value="TreeGrafter"/>
</dbReference>